<organism evidence="3 4">
    <name type="scientific">Rhizobium wuzhouense</name>
    <dbReference type="NCBI Taxonomy" id="1986026"/>
    <lineage>
        <taxon>Bacteria</taxon>
        <taxon>Pseudomonadati</taxon>
        <taxon>Pseudomonadota</taxon>
        <taxon>Alphaproteobacteria</taxon>
        <taxon>Hyphomicrobiales</taxon>
        <taxon>Rhizobiaceae</taxon>
        <taxon>Rhizobium/Agrobacterium group</taxon>
        <taxon>Rhizobium</taxon>
    </lineage>
</organism>
<keyword evidence="3" id="KW-0067">ATP-binding</keyword>
<dbReference type="EMBL" id="QJRY01000001">
    <property type="protein sequence ID" value="PYB76831.1"/>
    <property type="molecule type" value="Genomic_DNA"/>
</dbReference>
<dbReference type="SMART" id="SM00382">
    <property type="entry name" value="AAA"/>
    <property type="match status" value="1"/>
</dbReference>
<proteinExistence type="predicted"/>
<dbReference type="GO" id="GO:0005524">
    <property type="term" value="F:ATP binding"/>
    <property type="evidence" value="ECO:0007669"/>
    <property type="project" value="UniProtKB-KW"/>
</dbReference>
<keyword evidence="3" id="KW-0547">Nucleotide-binding</keyword>
<sequence>MSRSGSKSSAESEKASALKPLLGSKSRFTSGETLPRQAFSPTGNLSGRAAEFMEFVEPQRDVRELVLSTEVSRTLYDIADEYRHSEAIRSHGLPLRSRLLFCGPPGCGKSLTAEVLAKELGLPFMVAKLDALIGSMLGETASNLRRLFDAAERQTSILFLDEFDALARTRSDPTEHNEMRRVVNNLLLMIERFKGRGFIVAPTNLESTIDPAIIRRFDEVVLFGRPSASDIRRLIKFKTRNFGLEFDIATDAKQLVGRSHADVERICYTAMRHAIMQRRKKISRLDFDYAINSDRRRKEIQGRVSSHI</sequence>
<name>A0ABX5NYR2_9HYPH</name>
<dbReference type="InterPro" id="IPR003959">
    <property type="entry name" value="ATPase_AAA_core"/>
</dbReference>
<dbReference type="SUPFAM" id="SSF52540">
    <property type="entry name" value="P-loop containing nucleoside triphosphate hydrolases"/>
    <property type="match status" value="1"/>
</dbReference>
<dbReference type="Pfam" id="PF00004">
    <property type="entry name" value="AAA"/>
    <property type="match status" value="1"/>
</dbReference>
<dbReference type="InterPro" id="IPR003593">
    <property type="entry name" value="AAA+_ATPase"/>
</dbReference>
<evidence type="ECO:0000313" key="4">
    <source>
        <dbReference type="Proteomes" id="UP000247536"/>
    </source>
</evidence>
<evidence type="ECO:0000313" key="3">
    <source>
        <dbReference type="EMBL" id="PYB76831.1"/>
    </source>
</evidence>
<evidence type="ECO:0000256" key="1">
    <source>
        <dbReference type="SAM" id="MobiDB-lite"/>
    </source>
</evidence>
<dbReference type="InterPro" id="IPR027417">
    <property type="entry name" value="P-loop_NTPase"/>
</dbReference>
<dbReference type="InterPro" id="IPR050168">
    <property type="entry name" value="AAA_ATPase_domain"/>
</dbReference>
<dbReference type="PANTHER" id="PTHR23077">
    <property type="entry name" value="AAA-FAMILY ATPASE"/>
    <property type="match status" value="1"/>
</dbReference>
<gene>
    <name evidence="3" type="ORF">DMY87_00010</name>
</gene>
<reference evidence="3 4" key="1">
    <citation type="submission" date="2018-06" db="EMBL/GenBank/DDBJ databases">
        <title>Rhizobium wuzhouense sp. nov., isolated from roots of Oryza officinalis.</title>
        <authorList>
            <person name="Yuan T."/>
        </authorList>
    </citation>
    <scope>NUCLEOTIDE SEQUENCE [LARGE SCALE GENOMIC DNA]</scope>
    <source>
        <strain evidence="3 4">W44</strain>
    </source>
</reference>
<dbReference type="Proteomes" id="UP000247536">
    <property type="component" value="Unassembled WGS sequence"/>
</dbReference>
<dbReference type="PANTHER" id="PTHR23077:SF198">
    <property type="entry name" value="ATP-DEPENDENT ZINC METALLOPROTEASE FTSH"/>
    <property type="match status" value="1"/>
</dbReference>
<protein>
    <submittedName>
        <fullName evidence="3">ATP-binding protein</fullName>
    </submittedName>
</protein>
<accession>A0ABX5NYR2</accession>
<feature type="domain" description="AAA+ ATPase" evidence="2">
    <location>
        <begin position="95"/>
        <end position="227"/>
    </location>
</feature>
<comment type="caution">
    <text evidence="3">The sequence shown here is derived from an EMBL/GenBank/DDBJ whole genome shotgun (WGS) entry which is preliminary data.</text>
</comment>
<evidence type="ECO:0000259" key="2">
    <source>
        <dbReference type="SMART" id="SM00382"/>
    </source>
</evidence>
<dbReference type="Gene3D" id="3.40.50.300">
    <property type="entry name" value="P-loop containing nucleotide triphosphate hydrolases"/>
    <property type="match status" value="1"/>
</dbReference>
<keyword evidence="4" id="KW-1185">Reference proteome</keyword>
<feature type="region of interest" description="Disordered" evidence="1">
    <location>
        <begin position="1"/>
        <end position="42"/>
    </location>
</feature>
<dbReference type="CDD" id="cd19481">
    <property type="entry name" value="RecA-like_protease"/>
    <property type="match status" value="1"/>
</dbReference>